<keyword evidence="1" id="KW-0175">Coiled coil</keyword>
<dbReference type="GO" id="GO:0007165">
    <property type="term" value="P:signal transduction"/>
    <property type="evidence" value="ECO:0007669"/>
    <property type="project" value="InterPro"/>
</dbReference>
<name>A0A821JV53_9BILA</name>
<dbReference type="Proteomes" id="UP000663865">
    <property type="component" value="Unassembled WGS sequence"/>
</dbReference>
<dbReference type="SUPFAM" id="SSF54236">
    <property type="entry name" value="Ubiquitin-like"/>
    <property type="match status" value="1"/>
</dbReference>
<dbReference type="InterPro" id="IPR000159">
    <property type="entry name" value="RA_dom"/>
</dbReference>
<feature type="region of interest" description="Disordered" evidence="2">
    <location>
        <begin position="157"/>
        <end position="205"/>
    </location>
</feature>
<gene>
    <name evidence="4" type="ORF">KIK155_LOCUS23199</name>
    <name evidence="5" type="ORF">TOA249_LOCUS18676</name>
</gene>
<evidence type="ECO:0000256" key="2">
    <source>
        <dbReference type="SAM" id="MobiDB-lite"/>
    </source>
</evidence>
<evidence type="ECO:0000313" key="5">
    <source>
        <dbReference type="EMBL" id="CAF4727474.1"/>
    </source>
</evidence>
<dbReference type="PROSITE" id="PS50200">
    <property type="entry name" value="RA"/>
    <property type="match status" value="1"/>
</dbReference>
<feature type="coiled-coil region" evidence="1">
    <location>
        <begin position="227"/>
        <end position="261"/>
    </location>
</feature>
<comment type="caution">
    <text evidence="5">The sequence shown here is derived from an EMBL/GenBank/DDBJ whole genome shotgun (WGS) entry which is preliminary data.</text>
</comment>
<reference evidence="5" key="1">
    <citation type="submission" date="2021-02" db="EMBL/GenBank/DDBJ databases">
        <authorList>
            <person name="Nowell W R."/>
        </authorList>
    </citation>
    <scope>NUCLEOTIDE SEQUENCE</scope>
</reference>
<organism evidence="5 6">
    <name type="scientific">Rotaria socialis</name>
    <dbReference type="NCBI Taxonomy" id="392032"/>
    <lineage>
        <taxon>Eukaryota</taxon>
        <taxon>Metazoa</taxon>
        <taxon>Spiralia</taxon>
        <taxon>Gnathifera</taxon>
        <taxon>Rotifera</taxon>
        <taxon>Eurotatoria</taxon>
        <taxon>Bdelloidea</taxon>
        <taxon>Philodinida</taxon>
        <taxon>Philodinidae</taxon>
        <taxon>Rotaria</taxon>
    </lineage>
</organism>
<dbReference type="PANTHER" id="PTHR15286:SF6">
    <property type="entry name" value="GH01133P"/>
    <property type="match status" value="1"/>
</dbReference>
<evidence type="ECO:0000313" key="6">
    <source>
        <dbReference type="Proteomes" id="UP000663838"/>
    </source>
</evidence>
<proteinExistence type="predicted"/>
<dbReference type="AlphaFoldDB" id="A0A821JV53"/>
<dbReference type="Proteomes" id="UP000663838">
    <property type="component" value="Unassembled WGS sequence"/>
</dbReference>
<evidence type="ECO:0000313" key="4">
    <source>
        <dbReference type="EMBL" id="CAF3646019.1"/>
    </source>
</evidence>
<dbReference type="InterPro" id="IPR033593">
    <property type="entry name" value="N-RASSF"/>
</dbReference>
<accession>A0A821JV53</accession>
<dbReference type="Gene3D" id="3.10.20.90">
    <property type="entry name" value="Phosphatidylinositol 3-kinase Catalytic Subunit, Chain A, domain 1"/>
    <property type="match status" value="1"/>
</dbReference>
<feature type="domain" description="Ras-associating" evidence="3">
    <location>
        <begin position="1"/>
        <end position="78"/>
    </location>
</feature>
<evidence type="ECO:0000259" key="3">
    <source>
        <dbReference type="PROSITE" id="PS50200"/>
    </source>
</evidence>
<dbReference type="EMBL" id="CAJOBS010001408">
    <property type="protein sequence ID" value="CAF4727474.1"/>
    <property type="molecule type" value="Genomic_DNA"/>
</dbReference>
<dbReference type="PANTHER" id="PTHR15286">
    <property type="entry name" value="RAS-ASSOCIATING DOMAIN CONTAINING PROTEIN"/>
    <property type="match status" value="1"/>
</dbReference>
<sequence length="463" mass="54327">MDLRVYVDGVARIICDLTRKTTVHDIIIALAQYKGKAGRYSLIECAPDGTQRTLSPNELTCELIYHPDWVYILRQNPSHVQKRSKSLDEKKTSIEQQQQQQQQQHQTIVDTALPLNNSSTGYFRTVTNTNIENSTILSSRHRKRENFQKVFQSTNKNINNNNNIIHSNDSLPSPPMQKRSSRTPLQKSLEHHSSISYGRPKSAVPTSMRETSAFHSVRNSNSQQQQYIALLQMLKAQEIQLEQQKNELNETQKEIEYYDSMIHQGQIYQDNIQHELQILEEHERRLFAECQTLAQEYSSDKLNDELEYQKELNSNYEHLQQQSTRCSSTLEQQIQMQEQMQYNIQQTHDEIEQIKRQFNNDQKEINQCSYDLDRSNSSLKQQEDLLHMLTQRTDDMERILQQRRKRIVEVEHEVTQFDDLLLNSLAKSPYRFHSNSSNDIMKPGHIQFMNSTLLKLCPSGIWV</sequence>
<feature type="region of interest" description="Disordered" evidence="2">
    <location>
        <begin position="81"/>
        <end position="104"/>
    </location>
</feature>
<dbReference type="EMBL" id="CAJNYV010004115">
    <property type="protein sequence ID" value="CAF3646019.1"/>
    <property type="molecule type" value="Genomic_DNA"/>
</dbReference>
<dbReference type="InterPro" id="IPR029071">
    <property type="entry name" value="Ubiquitin-like_domsf"/>
</dbReference>
<evidence type="ECO:0000256" key="1">
    <source>
        <dbReference type="SAM" id="Coils"/>
    </source>
</evidence>
<feature type="coiled-coil region" evidence="1">
    <location>
        <begin position="337"/>
        <end position="364"/>
    </location>
</feature>
<protein>
    <recommendedName>
        <fullName evidence="3">Ras-associating domain-containing protein</fullName>
    </recommendedName>
</protein>